<dbReference type="AlphaFoldDB" id="A0A067M7E4"/>
<proteinExistence type="predicted"/>
<evidence type="ECO:0000256" key="1">
    <source>
        <dbReference type="SAM" id="MobiDB-lite"/>
    </source>
</evidence>
<dbReference type="EMBL" id="KL198058">
    <property type="protein sequence ID" value="KDQ11469.1"/>
    <property type="molecule type" value="Genomic_DNA"/>
</dbReference>
<name>A0A067M7E4_BOTB1</name>
<feature type="region of interest" description="Disordered" evidence="1">
    <location>
        <begin position="272"/>
        <end position="298"/>
    </location>
</feature>
<dbReference type="InParanoid" id="A0A067M7E4"/>
<evidence type="ECO:0000313" key="3">
    <source>
        <dbReference type="Proteomes" id="UP000027195"/>
    </source>
</evidence>
<dbReference type="Proteomes" id="UP000027195">
    <property type="component" value="Unassembled WGS sequence"/>
</dbReference>
<evidence type="ECO:0000313" key="2">
    <source>
        <dbReference type="EMBL" id="KDQ11469.1"/>
    </source>
</evidence>
<feature type="compositionally biased region" description="Basic and acidic residues" evidence="1">
    <location>
        <begin position="46"/>
        <end position="64"/>
    </location>
</feature>
<feature type="compositionally biased region" description="Low complexity" evidence="1">
    <location>
        <begin position="16"/>
        <end position="32"/>
    </location>
</feature>
<accession>A0A067M7E4</accession>
<reference evidence="3" key="1">
    <citation type="journal article" date="2014" name="Proc. Natl. Acad. Sci. U.S.A.">
        <title>Extensive sampling of basidiomycete genomes demonstrates inadequacy of the white-rot/brown-rot paradigm for wood decay fungi.</title>
        <authorList>
            <person name="Riley R."/>
            <person name="Salamov A.A."/>
            <person name="Brown D.W."/>
            <person name="Nagy L.G."/>
            <person name="Floudas D."/>
            <person name="Held B.W."/>
            <person name="Levasseur A."/>
            <person name="Lombard V."/>
            <person name="Morin E."/>
            <person name="Otillar R."/>
            <person name="Lindquist E.A."/>
            <person name="Sun H."/>
            <person name="LaButti K.M."/>
            <person name="Schmutz J."/>
            <person name="Jabbour D."/>
            <person name="Luo H."/>
            <person name="Baker S.E."/>
            <person name="Pisabarro A.G."/>
            <person name="Walton J.D."/>
            <person name="Blanchette R.A."/>
            <person name="Henrissat B."/>
            <person name="Martin F."/>
            <person name="Cullen D."/>
            <person name="Hibbett D.S."/>
            <person name="Grigoriev I.V."/>
        </authorList>
    </citation>
    <scope>NUCLEOTIDE SEQUENCE [LARGE SCALE GENOMIC DNA]</scope>
    <source>
        <strain evidence="3">FD-172 SS1</strain>
    </source>
</reference>
<protein>
    <submittedName>
        <fullName evidence="2">Uncharacterized protein</fullName>
    </submittedName>
</protein>
<feature type="compositionally biased region" description="Polar residues" evidence="1">
    <location>
        <begin position="81"/>
        <end position="90"/>
    </location>
</feature>
<feature type="region of interest" description="Disordered" evidence="1">
    <location>
        <begin position="1"/>
        <end position="90"/>
    </location>
</feature>
<organism evidence="2 3">
    <name type="scientific">Botryobasidium botryosum (strain FD-172 SS1)</name>
    <dbReference type="NCBI Taxonomy" id="930990"/>
    <lineage>
        <taxon>Eukaryota</taxon>
        <taxon>Fungi</taxon>
        <taxon>Dikarya</taxon>
        <taxon>Basidiomycota</taxon>
        <taxon>Agaricomycotina</taxon>
        <taxon>Agaricomycetes</taxon>
        <taxon>Cantharellales</taxon>
        <taxon>Botryobasidiaceae</taxon>
        <taxon>Botryobasidium</taxon>
    </lineage>
</organism>
<feature type="compositionally biased region" description="Basic and acidic residues" evidence="1">
    <location>
        <begin position="1"/>
        <end position="15"/>
    </location>
</feature>
<gene>
    <name evidence="2" type="ORF">BOTBODRAFT_637488</name>
</gene>
<dbReference type="HOGENOM" id="CLU_628483_0_0_1"/>
<sequence>MAITRRETGEREKALRQQQQRQQQQQQQQQAQSDRFAGTYVLEDPSEPHLPRPEENMPAIHEETEGLEEDLEPEVRLPTAQAHSQHTHPGQLQEFSAETVAIMDRLAWEAIANRCAPLHTPGFARPPRAQARRSGCSKDNDDQMEREFHAWFDLDAENRTKRVGEVVGFLLDFLTDIDRLYNLSLVMHFARGESNPAKRSQPGPTDVVHWESRAIRQNPEYLAAAQESAEIFDTRIAEPRQQYYRTQIKNIRAKQEKEKQWQEEMLLHVASQKKERERRKLKEAEEAEAERERERERNAIEEEREAVEVEELARALAESCTVARRIHLQNVSIKASTPGGSTSCGGEYTHSVPHSIVALLNKWQEPLGVSDQFLVTLDAIFRHLPPHTWATALMGYDLEDELIRDILVLYTKILEPDGSEVAKDVKGKGKGNGRRL</sequence>
<keyword evidence="3" id="KW-1185">Reference proteome</keyword>